<accession>A0A7U2FF01</accession>
<name>A0A7U2FF01_PHANO</name>
<keyword evidence="2" id="KW-1185">Reference proteome</keyword>
<dbReference type="VEuPathDB" id="FungiDB:JI435_442650"/>
<evidence type="ECO:0000313" key="2">
    <source>
        <dbReference type="Proteomes" id="UP000663193"/>
    </source>
</evidence>
<evidence type="ECO:0000313" key="1">
    <source>
        <dbReference type="EMBL" id="QRD03928.1"/>
    </source>
</evidence>
<dbReference type="AlphaFoldDB" id="A0A7U2FF01"/>
<organism evidence="1 2">
    <name type="scientific">Phaeosphaeria nodorum (strain SN15 / ATCC MYA-4574 / FGSC 10173)</name>
    <name type="common">Glume blotch fungus</name>
    <name type="synonym">Parastagonospora nodorum</name>
    <dbReference type="NCBI Taxonomy" id="321614"/>
    <lineage>
        <taxon>Eukaryota</taxon>
        <taxon>Fungi</taxon>
        <taxon>Dikarya</taxon>
        <taxon>Ascomycota</taxon>
        <taxon>Pezizomycotina</taxon>
        <taxon>Dothideomycetes</taxon>
        <taxon>Pleosporomycetidae</taxon>
        <taxon>Pleosporales</taxon>
        <taxon>Pleosporineae</taxon>
        <taxon>Phaeosphaeriaceae</taxon>
        <taxon>Parastagonospora</taxon>
    </lineage>
</organism>
<reference evidence="2" key="1">
    <citation type="journal article" date="2021" name="BMC Genomics">
        <title>Chromosome-level genome assembly and manually-curated proteome of model necrotroph Parastagonospora nodorum Sn15 reveals a genome-wide trove of candidate effector homologs, and redundancy of virulence-related functions within an accessory chromosome.</title>
        <authorList>
            <person name="Bertazzoni S."/>
            <person name="Jones D.A.B."/>
            <person name="Phan H.T."/>
            <person name="Tan K.-C."/>
            <person name="Hane J.K."/>
        </authorList>
    </citation>
    <scope>NUCLEOTIDE SEQUENCE [LARGE SCALE GENOMIC DNA]</scope>
    <source>
        <strain evidence="2">SN15 / ATCC MYA-4574 / FGSC 10173)</strain>
    </source>
</reference>
<protein>
    <submittedName>
        <fullName evidence="1">Uncharacterized protein</fullName>
    </submittedName>
</protein>
<sequence length="109" mass="11416">MMRGQCLLASAVGAFTSDAAISRRSDGPPGKWSCLDAGFSKVSAIGRGRGFFVVTKATLGNFGKRVTEAAGSLHAKQTLLREAAGVSGDGCMDKDEERGDVGDLCWRFA</sequence>
<dbReference type="Proteomes" id="UP000663193">
    <property type="component" value="Chromosome 16"/>
</dbReference>
<gene>
    <name evidence="1" type="ORF">JI435_442650</name>
</gene>
<dbReference type="EMBL" id="CP069038">
    <property type="protein sequence ID" value="QRD03928.1"/>
    <property type="molecule type" value="Genomic_DNA"/>
</dbReference>
<proteinExistence type="predicted"/>